<dbReference type="EMBL" id="CYRY02036521">
    <property type="protein sequence ID" value="VCX18332.1"/>
    <property type="molecule type" value="Genomic_DNA"/>
</dbReference>
<protein>
    <submittedName>
        <fullName evidence="2">Uncharacterized protein</fullName>
    </submittedName>
</protein>
<organism evidence="2 3">
    <name type="scientific">Gulo gulo</name>
    <name type="common">Wolverine</name>
    <name type="synonym">Gluton</name>
    <dbReference type="NCBI Taxonomy" id="48420"/>
    <lineage>
        <taxon>Eukaryota</taxon>
        <taxon>Metazoa</taxon>
        <taxon>Chordata</taxon>
        <taxon>Craniata</taxon>
        <taxon>Vertebrata</taxon>
        <taxon>Euteleostomi</taxon>
        <taxon>Mammalia</taxon>
        <taxon>Eutheria</taxon>
        <taxon>Laurasiatheria</taxon>
        <taxon>Carnivora</taxon>
        <taxon>Caniformia</taxon>
        <taxon>Musteloidea</taxon>
        <taxon>Mustelidae</taxon>
        <taxon>Guloninae</taxon>
        <taxon>Gulo</taxon>
    </lineage>
</organism>
<dbReference type="Proteomes" id="UP000269945">
    <property type="component" value="Unassembled WGS sequence"/>
</dbReference>
<name>A0A9X9M1V5_GULGU</name>
<keyword evidence="1" id="KW-0472">Membrane</keyword>
<evidence type="ECO:0000313" key="3">
    <source>
        <dbReference type="Proteomes" id="UP000269945"/>
    </source>
</evidence>
<keyword evidence="1" id="KW-0812">Transmembrane</keyword>
<accession>A0A9X9M1V5</accession>
<gene>
    <name evidence="2" type="ORF">BN2614_LOCUS4</name>
</gene>
<feature type="transmembrane region" description="Helical" evidence="1">
    <location>
        <begin position="6"/>
        <end position="31"/>
    </location>
</feature>
<reference evidence="2 3" key="1">
    <citation type="submission" date="2018-10" db="EMBL/GenBank/DDBJ databases">
        <authorList>
            <person name="Ekblom R."/>
            <person name="Jareborg N."/>
        </authorList>
    </citation>
    <scope>NUCLEOTIDE SEQUENCE [LARGE SCALE GENOMIC DNA]</scope>
    <source>
        <tissue evidence="2">Muscle</tissue>
    </source>
</reference>
<evidence type="ECO:0000313" key="2">
    <source>
        <dbReference type="EMBL" id="VCX18332.1"/>
    </source>
</evidence>
<keyword evidence="3" id="KW-1185">Reference proteome</keyword>
<comment type="caution">
    <text evidence="2">The sequence shown here is derived from an EMBL/GenBank/DDBJ whole genome shotgun (WGS) entry which is preliminary data.</text>
</comment>
<keyword evidence="1" id="KW-1133">Transmembrane helix</keyword>
<sequence>MFNFSSYFIFFISSISLICPLCSITCDMAYFML</sequence>
<dbReference type="AlphaFoldDB" id="A0A9X9M1V5"/>
<proteinExistence type="predicted"/>
<evidence type="ECO:0000256" key="1">
    <source>
        <dbReference type="SAM" id="Phobius"/>
    </source>
</evidence>